<dbReference type="PANTHER" id="PTHR10887">
    <property type="entry name" value="DNA2/NAM7 HELICASE FAMILY"/>
    <property type="match status" value="1"/>
</dbReference>
<dbReference type="SMART" id="SM00438">
    <property type="entry name" value="ZnF_NFX"/>
    <property type="match status" value="5"/>
</dbReference>
<dbReference type="Pfam" id="PF25396">
    <property type="entry name" value="ZNFX1"/>
    <property type="match status" value="1"/>
</dbReference>
<evidence type="ECO:0000256" key="8">
    <source>
        <dbReference type="ARBA" id="ARBA00022741"/>
    </source>
</evidence>
<dbReference type="InterPro" id="IPR014001">
    <property type="entry name" value="Helicase_ATP-bd"/>
</dbReference>
<evidence type="ECO:0000259" key="25">
    <source>
        <dbReference type="PROSITE" id="PS51981"/>
    </source>
</evidence>
<evidence type="ECO:0000256" key="7">
    <source>
        <dbReference type="ARBA" id="ARBA00022737"/>
    </source>
</evidence>
<proteinExistence type="inferred from homology"/>
<feature type="compositionally biased region" description="Polar residues" evidence="21">
    <location>
        <begin position="674"/>
        <end position="689"/>
    </location>
</feature>
<feature type="compositionally biased region" description="Basic residues" evidence="21">
    <location>
        <begin position="588"/>
        <end position="597"/>
    </location>
</feature>
<keyword evidence="5" id="KW-0690">Ribosome biogenesis</keyword>
<feature type="domain" description="DEAD-box RNA helicase Q" evidence="24">
    <location>
        <begin position="114"/>
        <end position="142"/>
    </location>
</feature>
<dbReference type="SMART" id="SM00487">
    <property type="entry name" value="DEXDc"/>
    <property type="match status" value="1"/>
</dbReference>
<evidence type="ECO:0000256" key="2">
    <source>
        <dbReference type="ARBA" id="ARBA00004604"/>
    </source>
</evidence>
<dbReference type="GO" id="GO:0003678">
    <property type="term" value="F:DNA helicase activity"/>
    <property type="evidence" value="ECO:0007669"/>
    <property type="project" value="UniProtKB-EC"/>
</dbReference>
<evidence type="ECO:0000256" key="13">
    <source>
        <dbReference type="ARBA" id="ARBA00022840"/>
    </source>
</evidence>
<dbReference type="PROSITE" id="PS51195">
    <property type="entry name" value="Q_MOTIF"/>
    <property type="match status" value="1"/>
</dbReference>
<dbReference type="InterPro" id="IPR041677">
    <property type="entry name" value="DNA2/NAM7_AAA_11"/>
</dbReference>
<feature type="domain" description="Helicase ATP-binding" evidence="22">
    <location>
        <begin position="156"/>
        <end position="311"/>
    </location>
</feature>
<comment type="subcellular location">
    <subcellularLocation>
        <location evidence="1">Cytoplasm</location>
    </subcellularLocation>
    <subcellularLocation>
        <location evidence="2">Nucleus</location>
        <location evidence="2">Nucleolus</location>
    </subcellularLocation>
</comment>
<feature type="compositionally biased region" description="Polar residues" evidence="21">
    <location>
        <begin position="847"/>
        <end position="857"/>
    </location>
</feature>
<evidence type="ECO:0000256" key="14">
    <source>
        <dbReference type="ARBA" id="ARBA00022859"/>
    </source>
</evidence>
<feature type="short sequence motif" description="Q motif" evidence="19">
    <location>
        <begin position="114"/>
        <end position="142"/>
    </location>
</feature>
<dbReference type="GO" id="GO:0016787">
    <property type="term" value="F:hydrolase activity"/>
    <property type="evidence" value="ECO:0007669"/>
    <property type="project" value="UniProtKB-KW"/>
</dbReference>
<keyword evidence="11" id="KW-0347">Helicase</keyword>
<keyword evidence="10" id="KW-0378">Hydrolase</keyword>
<comment type="similarity">
    <text evidence="16">Belongs to the DEAD box helicase family. DDX27/DRS1 subfamily.</text>
</comment>
<evidence type="ECO:0000313" key="26">
    <source>
        <dbReference type="EMBL" id="TVK90423.1"/>
    </source>
</evidence>
<dbReference type="InterPro" id="IPR045055">
    <property type="entry name" value="DNA2/NAM7-like"/>
</dbReference>
<keyword evidence="8" id="KW-0547">Nucleotide-binding</keyword>
<evidence type="ECO:0000256" key="10">
    <source>
        <dbReference type="ARBA" id="ARBA00022801"/>
    </source>
</evidence>
<dbReference type="Gene3D" id="3.40.50.300">
    <property type="entry name" value="P-loop containing nucleotide triphosphate hydrolases"/>
    <property type="match status" value="5"/>
</dbReference>
<keyword evidence="7" id="KW-0677">Repeat</keyword>
<evidence type="ECO:0000256" key="9">
    <source>
        <dbReference type="ARBA" id="ARBA00022771"/>
    </source>
</evidence>
<dbReference type="EMBL" id="VCAZ01000007">
    <property type="protein sequence ID" value="TVK90423.1"/>
    <property type="molecule type" value="Genomic_DNA"/>
</dbReference>
<protein>
    <recommendedName>
        <fullName evidence="3">RNA helicase</fullName>
        <ecNumber evidence="3">3.6.4.13</ecNumber>
    </recommendedName>
</protein>
<dbReference type="InterPro" id="IPR027417">
    <property type="entry name" value="P-loop_NTPase"/>
</dbReference>
<evidence type="ECO:0000256" key="17">
    <source>
        <dbReference type="ARBA" id="ARBA00047984"/>
    </source>
</evidence>
<feature type="compositionally biased region" description="Basic and acidic residues" evidence="21">
    <location>
        <begin position="738"/>
        <end position="749"/>
    </location>
</feature>
<keyword evidence="13" id="KW-0067">ATP-binding</keyword>
<comment type="catalytic activity">
    <reaction evidence="18">
        <text>ATP + H2O = ADP + phosphate + H(+)</text>
        <dbReference type="Rhea" id="RHEA:13065"/>
        <dbReference type="ChEBI" id="CHEBI:15377"/>
        <dbReference type="ChEBI" id="CHEBI:15378"/>
        <dbReference type="ChEBI" id="CHEBI:30616"/>
        <dbReference type="ChEBI" id="CHEBI:43474"/>
        <dbReference type="ChEBI" id="CHEBI:456216"/>
        <dbReference type="EC" id="3.6.4.12"/>
    </reaction>
    <physiologicalReaction direction="left-to-right" evidence="18">
        <dbReference type="Rhea" id="RHEA:13066"/>
    </physiologicalReaction>
</comment>
<accession>A0A556VXR3</accession>
<dbReference type="GO" id="GO:0005524">
    <property type="term" value="F:ATP binding"/>
    <property type="evidence" value="ECO:0007669"/>
    <property type="project" value="UniProtKB-KW"/>
</dbReference>
<dbReference type="InterPro" id="IPR001650">
    <property type="entry name" value="Helicase_C-like"/>
</dbReference>
<dbReference type="SUPFAM" id="SSF52540">
    <property type="entry name" value="P-loop containing nucleoside triphosphate hydrolases"/>
    <property type="match status" value="3"/>
</dbReference>
<dbReference type="CDD" id="cd06008">
    <property type="entry name" value="NF-X1-zinc-finger"/>
    <property type="match status" value="2"/>
</dbReference>
<evidence type="ECO:0000256" key="11">
    <source>
        <dbReference type="ARBA" id="ARBA00022806"/>
    </source>
</evidence>
<dbReference type="PROSITE" id="PS51192">
    <property type="entry name" value="HELICASE_ATP_BIND_1"/>
    <property type="match status" value="1"/>
</dbReference>
<dbReference type="GO" id="GO:0003724">
    <property type="term" value="F:RNA helicase activity"/>
    <property type="evidence" value="ECO:0007669"/>
    <property type="project" value="UniProtKB-EC"/>
</dbReference>
<keyword evidence="4" id="KW-0963">Cytoplasm</keyword>
<feature type="compositionally biased region" description="Gly residues" evidence="21">
    <location>
        <begin position="790"/>
        <end position="804"/>
    </location>
</feature>
<feature type="compositionally biased region" description="Gly residues" evidence="21">
    <location>
        <begin position="728"/>
        <end position="737"/>
    </location>
</feature>
<dbReference type="PROSITE" id="PS51981">
    <property type="entry name" value="ZF_RZ"/>
    <property type="match status" value="1"/>
</dbReference>
<dbReference type="Pfam" id="PF13087">
    <property type="entry name" value="AAA_12"/>
    <property type="match status" value="1"/>
</dbReference>
<feature type="region of interest" description="Disordered" evidence="21">
    <location>
        <begin position="674"/>
        <end position="703"/>
    </location>
</feature>
<keyword evidence="27" id="KW-1185">Reference proteome</keyword>
<evidence type="ECO:0000259" key="24">
    <source>
        <dbReference type="PROSITE" id="PS51195"/>
    </source>
</evidence>
<feature type="region of interest" description="Disordered" evidence="21">
    <location>
        <begin position="624"/>
        <end position="645"/>
    </location>
</feature>
<dbReference type="InterPro" id="IPR011545">
    <property type="entry name" value="DEAD/DEAH_box_helicase_dom"/>
</dbReference>
<dbReference type="PANTHER" id="PTHR10887:SF341">
    <property type="entry name" value="NFX1-TYPE ZINC FINGER-CONTAINING PROTEIN 1"/>
    <property type="match status" value="1"/>
</dbReference>
<dbReference type="Pfam" id="PF20173">
    <property type="entry name" value="ZnF_RZ-type"/>
    <property type="match status" value="1"/>
</dbReference>
<dbReference type="GO" id="GO:0031048">
    <property type="term" value="P:regulatory ncRNA-mediated heterochromatin formation"/>
    <property type="evidence" value="ECO:0007669"/>
    <property type="project" value="TreeGrafter"/>
</dbReference>
<evidence type="ECO:0000256" key="15">
    <source>
        <dbReference type="ARBA" id="ARBA00023242"/>
    </source>
</evidence>
<evidence type="ECO:0000256" key="12">
    <source>
        <dbReference type="ARBA" id="ARBA00022833"/>
    </source>
</evidence>
<evidence type="ECO:0000256" key="19">
    <source>
        <dbReference type="PROSITE-ProRule" id="PRU00552"/>
    </source>
</evidence>
<dbReference type="Pfam" id="PF00270">
    <property type="entry name" value="DEAD"/>
    <property type="match status" value="1"/>
</dbReference>
<dbReference type="InterPro" id="IPR014014">
    <property type="entry name" value="RNA_helicase_DEAD_Q_motif"/>
</dbReference>
<dbReference type="GO" id="GO:0005730">
    <property type="term" value="C:nucleolus"/>
    <property type="evidence" value="ECO:0007669"/>
    <property type="project" value="UniProtKB-SubCell"/>
</dbReference>
<evidence type="ECO:0000256" key="20">
    <source>
        <dbReference type="SAM" id="Coils"/>
    </source>
</evidence>
<gene>
    <name evidence="26" type="ORF">Baya_2504</name>
</gene>
<feature type="region of interest" description="Disordered" evidence="21">
    <location>
        <begin position="1"/>
        <end position="40"/>
    </location>
</feature>
<evidence type="ECO:0000259" key="22">
    <source>
        <dbReference type="PROSITE" id="PS51192"/>
    </source>
</evidence>
<keyword evidence="14" id="KW-0391">Immunity</keyword>
<feature type="compositionally biased region" description="Basic and acidic residues" evidence="21">
    <location>
        <begin position="1"/>
        <end position="12"/>
    </location>
</feature>
<keyword evidence="15" id="KW-0539">Nucleus</keyword>
<dbReference type="PROSITE" id="PS00039">
    <property type="entry name" value="DEAD_ATP_HELICASE"/>
    <property type="match status" value="1"/>
</dbReference>
<dbReference type="GO" id="GO:0008270">
    <property type="term" value="F:zinc ion binding"/>
    <property type="evidence" value="ECO:0007669"/>
    <property type="project" value="UniProtKB-KW"/>
</dbReference>
<dbReference type="InterPro" id="IPR000629">
    <property type="entry name" value="RNA-helicase_DEAD-box_CS"/>
</dbReference>
<organism evidence="26 27">
    <name type="scientific">Bagarius yarrelli</name>
    <name type="common">Goonch</name>
    <name type="synonym">Bagrus yarrelli</name>
    <dbReference type="NCBI Taxonomy" id="175774"/>
    <lineage>
        <taxon>Eukaryota</taxon>
        <taxon>Metazoa</taxon>
        <taxon>Chordata</taxon>
        <taxon>Craniata</taxon>
        <taxon>Vertebrata</taxon>
        <taxon>Euteleostomi</taxon>
        <taxon>Actinopterygii</taxon>
        <taxon>Neopterygii</taxon>
        <taxon>Teleostei</taxon>
        <taxon>Ostariophysi</taxon>
        <taxon>Siluriformes</taxon>
        <taxon>Sisoridae</taxon>
        <taxon>Sisorinae</taxon>
        <taxon>Bagarius</taxon>
    </lineage>
</organism>
<evidence type="ECO:0000256" key="6">
    <source>
        <dbReference type="ARBA" id="ARBA00022723"/>
    </source>
</evidence>
<dbReference type="CDD" id="cd17936">
    <property type="entry name" value="EEXXEc_NFX1"/>
    <property type="match status" value="1"/>
</dbReference>
<dbReference type="PROSITE" id="PS51194">
    <property type="entry name" value="HELICASE_CTER"/>
    <property type="match status" value="1"/>
</dbReference>
<dbReference type="InterPro" id="IPR047187">
    <property type="entry name" value="SF1_C_Upf1"/>
</dbReference>
<feature type="compositionally biased region" description="Basic and acidic residues" evidence="21">
    <location>
        <begin position="509"/>
        <end position="518"/>
    </location>
</feature>
<feature type="compositionally biased region" description="Acidic residues" evidence="21">
    <location>
        <begin position="13"/>
        <end position="31"/>
    </location>
</feature>
<comment type="caution">
    <text evidence="26">The sequence shown here is derived from an EMBL/GenBank/DDBJ whole genome shotgun (WGS) entry which is preliminary data.</text>
</comment>
<evidence type="ECO:0000256" key="21">
    <source>
        <dbReference type="SAM" id="MobiDB-lite"/>
    </source>
</evidence>
<dbReference type="GO" id="GO:0031380">
    <property type="term" value="C:nuclear RNA-directed RNA polymerase complex"/>
    <property type="evidence" value="ECO:0007669"/>
    <property type="project" value="TreeGrafter"/>
</dbReference>
<dbReference type="CDD" id="cd18808">
    <property type="entry name" value="SF1_C_Upf1"/>
    <property type="match status" value="1"/>
</dbReference>
<evidence type="ECO:0000256" key="16">
    <source>
        <dbReference type="ARBA" id="ARBA00043999"/>
    </source>
</evidence>
<dbReference type="GO" id="GO:0003676">
    <property type="term" value="F:nucleic acid binding"/>
    <property type="evidence" value="ECO:0007669"/>
    <property type="project" value="InterPro"/>
</dbReference>
<name>A0A556VXR3_BAGYA</name>
<keyword evidence="9" id="KW-0863">Zinc-finger</keyword>
<sequence>MSSDFDLIRTIEDNADVPEEEESGSDDEEEQPIVLSKDKRALKGRGNGDFNADFEFGERDGLYSEDWAMADVMSQLKKRKAPTTLDEKIEKVRKKRKMEPEAFFEDASQYDENLTFQDMNLSRPLLKAITTMGFKQPTPIQKACVPVGLLGKDICKTAAFMLPVLERLLYKPRVTQVTRVLVLVPTRELGIQVHSVARQLGQFTNITTCLAVGGLDLKSQEAALRLGPDVLIATPGRLIDHLHNTPSFELSQIEVLILDEADRMLDEYFEEQMKEIIRMCSYQRQTMLFSATMSEEVKDLASVSLKQPVRIFVNSNTDVAPYLRQEFVRIRPAREGDREAIVAALLTRTFQDHVMLFTQTKKQAHRMHILLGLMGLKVGELHGNLSQTQRLESLRRFKDEQIDILVATDVAARGKVGRSVSLVGESERKMLKEIIKTAQAPVKARVIPQEVILKFRDLIEKLEKDIYAVLRLEKEEKEMVQSEAQINAAQKRLTQKSEEKQPARSWFQTHEERKKERMSKALQDFDLALRGKKKRAQFLKEGKKKVLSAEERAQFEMLKSQMYAERTAKRERKPKRARAVPEDEPKASKQKGGKPAKKSVFDKELTNVSKKVLKQYRSGPSFEDRKRLGLANKKGGSKTFKSKAKGCGDDSLLEIIGFGYDELRKKRNLQSLFNGPPSSALYNTAPQTDNNRKSGLDRSNEQWKTGEKNRKFCLCHIGADKEKDRGGGRATGGGKGGADGRPRGGDKKGGAGGQQGGEDRKGGAGGRQGGEDRKGGAGGRQGGEDRRGRAGGGSGLGEQRGGACGSDRRGGARAKSAGGDRRGGGRQGNERGRDERVSRENHRPVSRETTSLRHQSAQRGERGGGHGQRGRGVHVRGPNRDGTPEVRRLGYKALEELLEKDASVVVITLSSNVGLQALLRETIMRQDLVQMLCQVLCKAFQSKNDRRIVLHLAQMVKDSSFFQTVLPYYVTGMMTDHVPARRQHYPQHLENIINLMSAVLSMFPSSSIQSISMLLAILKQVVNQLRASGIDIQHTIDEELEKIQGMVEHLQEKARDGTLRSDNYTVLIGNDDSAEGEEDFRNMTIYPTPEEFRQDERPFLRANIMSQNYPSAHIYLDTHFRLLREDFVRPLREGIRELLQRQHDESLRDIPLRKQRFDDIRVYFDTQLVMPVCTPTGTAYKVQFDTRPLQFVRWENSKRLLYGSLVCLSMDNFETFLFATVSNRDPKELKNGQVLLSFCRNSRAQLATIQPSQSFLMVETTAYFEAYRYVLEGLQEQEEDDLPFQRYIVECNREVRPPAYVLPVERTYDLSCIAAEGHANSIRPFNPLNATAWPTEEQMGLDNSQLKALNLALTKELAIIQGPPGTGKTYVGLKIAKALLMNSGVWSANCPMLVVCYTNHALDQFLEGIHSFLPKGIVRVGGRSNSEILKKFSLRELTRLSSFHRDLPTHLKRAYHEIQREMQDAQSHLNNQASYLECSLRGVINESFLQKYMSDNHWYTLNLQAEMLGEFALVGKKQSLITEWLCLGMFQQQTGKEEAEKNDEAEPEEDEQLLEMDEEAALIEAERILDDSDPKSRGSRRGEEKETIEQLSKTMLAMNLHQADENPSQAQGQEQADEEVWEMQRHQKKKIRQMVQRELSKSDAMSEEEEQQVWNVWDLKLNDRWRLYRLWLLRYRIELRRKALRAEQVYQDAAERLAEIRRREDLCVLQHAKVIGMTTTGAAKYRQVLQELKPRLVIVEEAAEVLEAHTITTLSRDCQHLILIGDHQQLRPSATVYELAKNFNLEVSMFERLVKVGFPFIRLNYQHRMRPDIARLLTPHIYSELENHASVLEYENIKGILTNMFFLNHQSYEEEIKDGRSHQNLHEAHFVVDLCRYLLRQDYQPSQITILTTYTGQLYCLRKIMPSVEFSGVKVHVVDKYQGEENDIVILSLVRSNREGRVGFLQIPNRVCVALSRAKMGLYCVGNMDMFSKVKLWSNILHTLREKEQVGSFLTLSCQNHPKTQTLVSSSKDFKKVPEGGCNKPCEFRLDCGHVCTRMCHPYDADHKKFKCSKDCTKVLCELGHKCPKRCYQKCGKCEVPLEKVVPKCQHVQKMPCHQDPEKFVCREPCAKKLGCGHSCQASCGEPCTVNCKVRVSMKLKCGHTQTEPCSYSRNLLYEPVCRTRCDTVLKCGHPCVGTCHNCHQSRLHEACKHQCQRVLPCSHKCHVPCPKFCPPCTLPCQNRCVHSVCMRKCGQPCVPCMEPCEWQCPHHRCSKLCHEPCDRPPCSMKCEKILPCGHPCIGLCGDPCPNKCRICHRDDVIEIFFGNEDEPDACFIQLEDCKHIIESTGMDRYMGLDNDDGADLDQRAIRLKECPRCRTPIRRNVRYGAHINRSLAEIEKVKEQINGLQSDIKDKQNELQLQLRMKNLKEHLPEQHLKISKDVQSSGLSLLDLWHQENLIMFLGSIVKLMKMQKDHMLSDMANLFSLRVTECLNFLCDKSQRFSDQQTDDLEREMKRLSYLAELNVRCSKAIYKVLGVKANADVTQARQILEDTKPFTENDEDKVKAIFKELENSLPRTGLGITDKERAMIVKAMALPQGHWYKCPNGHVYAIGDCGGAMERSQCPDCKATIGGTNHTLTEDNNVAGEMDGAQHAAWSNAANLFNFNLRN</sequence>
<dbReference type="GO" id="GO:0005737">
    <property type="term" value="C:cytoplasm"/>
    <property type="evidence" value="ECO:0007669"/>
    <property type="project" value="UniProtKB-SubCell"/>
</dbReference>
<feature type="compositionally biased region" description="Basic and acidic residues" evidence="21">
    <location>
        <begin position="690"/>
        <end position="703"/>
    </location>
</feature>
<dbReference type="Pfam" id="PF13086">
    <property type="entry name" value="AAA_11"/>
    <property type="match status" value="1"/>
</dbReference>
<comment type="catalytic activity">
    <reaction evidence="17">
        <text>ATP + H2O = ADP + phosphate + H(+)</text>
        <dbReference type="Rhea" id="RHEA:13065"/>
        <dbReference type="ChEBI" id="CHEBI:15377"/>
        <dbReference type="ChEBI" id="CHEBI:15378"/>
        <dbReference type="ChEBI" id="CHEBI:30616"/>
        <dbReference type="ChEBI" id="CHEBI:43474"/>
        <dbReference type="ChEBI" id="CHEBI:456216"/>
        <dbReference type="EC" id="3.6.4.13"/>
    </reaction>
</comment>
<dbReference type="EC" id="3.6.4.13" evidence="3"/>
<dbReference type="InterPro" id="IPR041679">
    <property type="entry name" value="DNA2/NAM7-like_C"/>
</dbReference>
<feature type="region of interest" description="Disordered" evidence="21">
    <location>
        <begin position="1565"/>
        <end position="1588"/>
    </location>
</feature>
<feature type="region of interest" description="Disordered" evidence="21">
    <location>
        <begin position="491"/>
        <end position="518"/>
    </location>
</feature>
<dbReference type="GO" id="GO:0006364">
    <property type="term" value="P:rRNA processing"/>
    <property type="evidence" value="ECO:0007669"/>
    <property type="project" value="UniProtKB-ARBA"/>
</dbReference>
<evidence type="ECO:0000256" key="4">
    <source>
        <dbReference type="ARBA" id="ARBA00022490"/>
    </source>
</evidence>
<feature type="region of interest" description="Disordered" evidence="21">
    <location>
        <begin position="723"/>
        <end position="886"/>
    </location>
</feature>
<dbReference type="FunFam" id="3.40.50.300:FF:000742">
    <property type="entry name" value="NFX1-type zinc finger-containing protein 1"/>
    <property type="match status" value="1"/>
</dbReference>
<evidence type="ECO:0000256" key="3">
    <source>
        <dbReference type="ARBA" id="ARBA00012552"/>
    </source>
</evidence>
<dbReference type="InterPro" id="IPR057373">
    <property type="entry name" value="ZNFX1"/>
</dbReference>
<evidence type="ECO:0000256" key="18">
    <source>
        <dbReference type="ARBA" id="ARBA00048432"/>
    </source>
</evidence>
<evidence type="ECO:0000313" key="27">
    <source>
        <dbReference type="Proteomes" id="UP000319801"/>
    </source>
</evidence>
<feature type="region of interest" description="Disordered" evidence="21">
    <location>
        <begin position="562"/>
        <end position="598"/>
    </location>
</feature>
<dbReference type="FunFam" id="3.40.50.300:FF:000842">
    <property type="entry name" value="ATP-dependent RNA helicase DRS1"/>
    <property type="match status" value="1"/>
</dbReference>
<dbReference type="FunFam" id="3.40.50.300:FF:001140">
    <property type="entry name" value="Zinc finger NFX1-type containing 1"/>
    <property type="match status" value="1"/>
</dbReference>
<dbReference type="CDD" id="cd18787">
    <property type="entry name" value="SF2_C_DEAD"/>
    <property type="match status" value="1"/>
</dbReference>
<dbReference type="CDD" id="cd17947">
    <property type="entry name" value="DEADc_DDX27"/>
    <property type="match status" value="1"/>
</dbReference>
<dbReference type="Pfam" id="PF00271">
    <property type="entry name" value="Helicase_C"/>
    <property type="match status" value="1"/>
</dbReference>
<keyword evidence="12" id="KW-0862">Zinc</keyword>
<evidence type="ECO:0000259" key="23">
    <source>
        <dbReference type="PROSITE" id="PS51194"/>
    </source>
</evidence>
<dbReference type="GO" id="GO:0002376">
    <property type="term" value="P:immune system process"/>
    <property type="evidence" value="ECO:0007669"/>
    <property type="project" value="UniProtKB-KW"/>
</dbReference>
<feature type="compositionally biased region" description="Basic residues" evidence="21">
    <location>
        <begin position="569"/>
        <end position="578"/>
    </location>
</feature>
<dbReference type="InterPro" id="IPR046439">
    <property type="entry name" value="ZF_RZ_dom"/>
</dbReference>
<evidence type="ECO:0000256" key="5">
    <source>
        <dbReference type="ARBA" id="ARBA00022517"/>
    </source>
</evidence>
<feature type="domain" description="RZ-type" evidence="25">
    <location>
        <begin position="2564"/>
        <end position="2633"/>
    </location>
</feature>
<reference evidence="26 27" key="1">
    <citation type="journal article" date="2019" name="Genome Biol. Evol.">
        <title>Whole-Genome Sequencing of the Giant Devil Catfish, Bagarius yarrelli.</title>
        <authorList>
            <person name="Jiang W."/>
            <person name="Lv Y."/>
            <person name="Cheng L."/>
            <person name="Yang K."/>
            <person name="Chao B."/>
            <person name="Wang X."/>
            <person name="Li Y."/>
            <person name="Pan X."/>
            <person name="You X."/>
            <person name="Zhang Y."/>
            <person name="Yang J."/>
            <person name="Li J."/>
            <person name="Zhang X."/>
            <person name="Liu S."/>
            <person name="Sun C."/>
            <person name="Yang J."/>
            <person name="Shi Q."/>
        </authorList>
    </citation>
    <scope>NUCLEOTIDE SEQUENCE [LARGE SCALE GENOMIC DNA]</scope>
    <source>
        <strain evidence="26">JWS20170419001</strain>
        <tissue evidence="26">Muscle</tissue>
    </source>
</reference>
<keyword evidence="20" id="KW-0175">Coiled coil</keyword>
<feature type="compositionally biased region" description="Basic and acidic residues" evidence="21">
    <location>
        <begin position="818"/>
        <end position="846"/>
    </location>
</feature>
<dbReference type="InterPro" id="IPR000967">
    <property type="entry name" value="Znf_NFX1"/>
</dbReference>
<dbReference type="OrthoDB" id="2423195at2759"/>
<feature type="domain" description="Helicase C-terminal" evidence="23">
    <location>
        <begin position="345"/>
        <end position="485"/>
    </location>
</feature>
<evidence type="ECO:0000256" key="1">
    <source>
        <dbReference type="ARBA" id="ARBA00004496"/>
    </source>
</evidence>
<keyword evidence="6" id="KW-0479">Metal-binding</keyword>
<feature type="coiled-coil region" evidence="20">
    <location>
        <begin position="1676"/>
        <end position="1703"/>
    </location>
</feature>
<dbReference type="Proteomes" id="UP000319801">
    <property type="component" value="Unassembled WGS sequence"/>
</dbReference>
<feature type="coiled-coil region" evidence="20">
    <location>
        <begin position="2372"/>
        <end position="2406"/>
    </location>
</feature>